<dbReference type="SUPFAM" id="SSF56601">
    <property type="entry name" value="beta-lactamase/transpeptidase-like"/>
    <property type="match status" value="1"/>
</dbReference>
<dbReference type="Pfam" id="PF00768">
    <property type="entry name" value="Peptidase_S11"/>
    <property type="match status" value="1"/>
</dbReference>
<evidence type="ECO:0000256" key="9">
    <source>
        <dbReference type="SAM" id="SignalP"/>
    </source>
</evidence>
<evidence type="ECO:0000256" key="1">
    <source>
        <dbReference type="ARBA" id="ARBA00007164"/>
    </source>
</evidence>
<evidence type="ECO:0000313" key="11">
    <source>
        <dbReference type="EMBL" id="MCM2580314.1"/>
    </source>
</evidence>
<evidence type="ECO:0000256" key="7">
    <source>
        <dbReference type="RuleBase" id="RU004016"/>
    </source>
</evidence>
<evidence type="ECO:0000256" key="2">
    <source>
        <dbReference type="ARBA" id="ARBA00022729"/>
    </source>
</evidence>
<name>A0ABT0XCR1_9ACTN</name>
<dbReference type="Gene3D" id="3.40.710.10">
    <property type="entry name" value="DD-peptidase/beta-lactamase superfamily"/>
    <property type="match status" value="1"/>
</dbReference>
<keyword evidence="4" id="KW-0133">Cell shape</keyword>
<dbReference type="InterPro" id="IPR001967">
    <property type="entry name" value="Peptidase_S11_N"/>
</dbReference>
<dbReference type="PROSITE" id="PS51257">
    <property type="entry name" value="PROKAR_LIPOPROTEIN"/>
    <property type="match status" value="1"/>
</dbReference>
<accession>A0ABT0XCR1</accession>
<comment type="similarity">
    <text evidence="1 7">Belongs to the peptidase S11 family.</text>
</comment>
<feature type="chain" id="PRO_5046780849" evidence="9">
    <location>
        <begin position="26"/>
        <end position="382"/>
    </location>
</feature>
<comment type="caution">
    <text evidence="11">The sequence shown here is derived from an EMBL/GenBank/DDBJ whole genome shotgun (WGS) entry which is preliminary data.</text>
</comment>
<gene>
    <name evidence="11" type="ORF">M1E25_23765</name>
</gene>
<keyword evidence="2 9" id="KW-0732">Signal</keyword>
<keyword evidence="12" id="KW-1185">Reference proteome</keyword>
<keyword evidence="8" id="KW-0812">Transmembrane</keyword>
<feature type="signal peptide" evidence="9">
    <location>
        <begin position="1"/>
        <end position="25"/>
    </location>
</feature>
<dbReference type="RefSeq" id="WP_251419036.1">
    <property type="nucleotide sequence ID" value="NZ_JAMQGM010000058.1"/>
</dbReference>
<evidence type="ECO:0000256" key="5">
    <source>
        <dbReference type="ARBA" id="ARBA00022984"/>
    </source>
</evidence>
<evidence type="ECO:0000313" key="12">
    <source>
        <dbReference type="Proteomes" id="UP001167160"/>
    </source>
</evidence>
<sequence>MNPSPPRSIRRIAALVCATACLAGACTSGAVQPPRQNPQGALGGTGVRVGRATGTPELPDDLSARSWLVADAASGDVLAARNAHRRLPPASTLKVLFALTVLPKIPPATTHTVTAADLENVGEGSSRVGLEPGLDYGIGDLWRGVFLSSGNDAVQVLARMNGSVEATVRQMQAKAQELGAHDTRVVSPDGYDAPGQVSSAYDLALFARAGLADPAFSRYCSTAAAWFPGVGPSGAYRIQNTNRLLSGTQGVEAYPGLVGVKNGYTTKAGNTLVAAARRDGRTVIVTVMDPRSGKSHAVYEEARALLDWGFGSEAAEPVGSLDAPSPPAASPAAHRGRTTVAAQQFSVTRWGIAAAALAITVVGFVTWRRRARRPRDRSPSRP</sequence>
<keyword evidence="8" id="KW-0472">Membrane</keyword>
<evidence type="ECO:0000256" key="3">
    <source>
        <dbReference type="ARBA" id="ARBA00022801"/>
    </source>
</evidence>
<dbReference type="GO" id="GO:0016787">
    <property type="term" value="F:hydrolase activity"/>
    <property type="evidence" value="ECO:0007669"/>
    <property type="project" value="UniProtKB-KW"/>
</dbReference>
<dbReference type="InterPro" id="IPR018044">
    <property type="entry name" value="Peptidase_S11"/>
</dbReference>
<evidence type="ECO:0000256" key="8">
    <source>
        <dbReference type="SAM" id="Phobius"/>
    </source>
</evidence>
<keyword evidence="3 11" id="KW-0378">Hydrolase</keyword>
<reference evidence="11" key="1">
    <citation type="journal article" date="2023" name="Int. J. Syst. Evol. Microbiol.">
        <title>Streptomyces meridianus sp. nov. isolated from brackish water of the Tagus estuary in Alcochete, Portugal.</title>
        <authorList>
            <person name="Santos J.D.N."/>
            <person name="Klimek D."/>
            <person name="Calusinska M."/>
            <person name="Lobo Da Cunha A."/>
            <person name="Catita J."/>
            <person name="Goncalves H."/>
            <person name="Gonzalez I."/>
            <person name="Reyes F."/>
            <person name="Lage O.M."/>
        </authorList>
    </citation>
    <scope>NUCLEOTIDE SEQUENCE</scope>
    <source>
        <strain evidence="11">MTZ3.1</strain>
    </source>
</reference>
<dbReference type="Proteomes" id="UP001167160">
    <property type="component" value="Unassembled WGS sequence"/>
</dbReference>
<evidence type="ECO:0000259" key="10">
    <source>
        <dbReference type="Pfam" id="PF00768"/>
    </source>
</evidence>
<dbReference type="PRINTS" id="PR00725">
    <property type="entry name" value="DADACBPTASE1"/>
</dbReference>
<keyword evidence="8" id="KW-1133">Transmembrane helix</keyword>
<evidence type="ECO:0000256" key="6">
    <source>
        <dbReference type="ARBA" id="ARBA00023316"/>
    </source>
</evidence>
<dbReference type="PANTHER" id="PTHR21581">
    <property type="entry name" value="D-ALANYL-D-ALANINE CARBOXYPEPTIDASE"/>
    <property type="match status" value="1"/>
</dbReference>
<dbReference type="EMBL" id="JAMQGM010000058">
    <property type="protein sequence ID" value="MCM2580314.1"/>
    <property type="molecule type" value="Genomic_DNA"/>
</dbReference>
<keyword evidence="6" id="KW-0961">Cell wall biogenesis/degradation</keyword>
<protein>
    <submittedName>
        <fullName evidence="11">Serine hydrolase</fullName>
    </submittedName>
</protein>
<organism evidence="11 12">
    <name type="scientific">Streptomyces meridianus</name>
    <dbReference type="NCBI Taxonomy" id="2938945"/>
    <lineage>
        <taxon>Bacteria</taxon>
        <taxon>Bacillati</taxon>
        <taxon>Actinomycetota</taxon>
        <taxon>Actinomycetes</taxon>
        <taxon>Kitasatosporales</taxon>
        <taxon>Streptomycetaceae</taxon>
        <taxon>Streptomyces</taxon>
    </lineage>
</organism>
<dbReference type="PANTHER" id="PTHR21581:SF33">
    <property type="entry name" value="D-ALANYL-D-ALANINE CARBOXYPEPTIDASE DACB"/>
    <property type="match status" value="1"/>
</dbReference>
<evidence type="ECO:0000256" key="4">
    <source>
        <dbReference type="ARBA" id="ARBA00022960"/>
    </source>
</evidence>
<feature type="domain" description="Peptidase S11 D-alanyl-D-alanine carboxypeptidase A N-terminal" evidence="10">
    <location>
        <begin position="59"/>
        <end position="290"/>
    </location>
</feature>
<feature type="transmembrane region" description="Helical" evidence="8">
    <location>
        <begin position="347"/>
        <end position="367"/>
    </location>
</feature>
<dbReference type="InterPro" id="IPR012338">
    <property type="entry name" value="Beta-lactam/transpept-like"/>
</dbReference>
<keyword evidence="5" id="KW-0573">Peptidoglycan synthesis</keyword>
<proteinExistence type="inferred from homology"/>